<reference evidence="2 3" key="1">
    <citation type="submission" date="2019-03" db="EMBL/GenBank/DDBJ databases">
        <title>Single cell metagenomics reveals metabolic interactions within the superorganism composed of flagellate Streblomastix strix and complex community of Bacteroidetes bacteria on its surface.</title>
        <authorList>
            <person name="Treitli S.C."/>
            <person name="Kolisko M."/>
            <person name="Husnik F."/>
            <person name="Keeling P."/>
            <person name="Hampl V."/>
        </authorList>
    </citation>
    <scope>NUCLEOTIDE SEQUENCE [LARGE SCALE GENOMIC DNA]</scope>
    <source>
        <strain evidence="2">ST1C</strain>
    </source>
</reference>
<dbReference type="EMBL" id="SNRW01000095">
    <property type="protein sequence ID" value="KAA6403477.1"/>
    <property type="molecule type" value="Genomic_DNA"/>
</dbReference>
<protein>
    <submittedName>
        <fullName evidence="2">Uncharacterized protein</fullName>
    </submittedName>
</protein>
<organism evidence="2 3">
    <name type="scientific">Streblomastix strix</name>
    <dbReference type="NCBI Taxonomy" id="222440"/>
    <lineage>
        <taxon>Eukaryota</taxon>
        <taxon>Metamonada</taxon>
        <taxon>Preaxostyla</taxon>
        <taxon>Oxymonadida</taxon>
        <taxon>Streblomastigidae</taxon>
        <taxon>Streblomastix</taxon>
    </lineage>
</organism>
<sequence length="144" mass="16413">MLEGDSNNSYYNIQDELSLFQRNEGVQDVISDYADYEDEDQDENVQVDGEIGVVLDGESADFEMFNIEVDEVSLFSIDEVYSVEQDDNVDDKQEEGEDELIKAAQIDDEGKCDKEVELGADESRREDYEKRIEDAEDDEISDPG</sequence>
<comment type="caution">
    <text evidence="2">The sequence shown here is derived from an EMBL/GenBank/DDBJ whole genome shotgun (WGS) entry which is preliminary data.</text>
</comment>
<gene>
    <name evidence="2" type="ORF">EZS28_000993</name>
</gene>
<dbReference type="AlphaFoldDB" id="A0A5J4X8H9"/>
<feature type="compositionally biased region" description="Acidic residues" evidence="1">
    <location>
        <begin position="134"/>
        <end position="144"/>
    </location>
</feature>
<evidence type="ECO:0000256" key="1">
    <source>
        <dbReference type="SAM" id="MobiDB-lite"/>
    </source>
</evidence>
<proteinExistence type="predicted"/>
<feature type="region of interest" description="Disordered" evidence="1">
    <location>
        <begin position="102"/>
        <end position="144"/>
    </location>
</feature>
<name>A0A5J4X8H9_9EUKA</name>
<evidence type="ECO:0000313" key="2">
    <source>
        <dbReference type="EMBL" id="KAA6403477.1"/>
    </source>
</evidence>
<accession>A0A5J4X8H9</accession>
<dbReference type="Proteomes" id="UP000324800">
    <property type="component" value="Unassembled WGS sequence"/>
</dbReference>
<feature type="compositionally biased region" description="Basic and acidic residues" evidence="1">
    <location>
        <begin position="108"/>
        <end position="133"/>
    </location>
</feature>
<evidence type="ECO:0000313" key="3">
    <source>
        <dbReference type="Proteomes" id="UP000324800"/>
    </source>
</evidence>